<reference evidence="3" key="1">
    <citation type="submission" date="2009-09" db="EMBL/GenBank/DDBJ databases">
        <title>The complete chromosome of Desulfohalobium retbaense DSM 5692.</title>
        <authorList>
            <consortium name="US DOE Joint Genome Institute (JGI-PGF)"/>
            <person name="Lucas S."/>
            <person name="Copeland A."/>
            <person name="Lapidus A."/>
            <person name="Glavina del Rio T."/>
            <person name="Dalin E."/>
            <person name="Tice H."/>
            <person name="Bruce D."/>
            <person name="Goodwin L."/>
            <person name="Pitluck S."/>
            <person name="Kyrpides N."/>
            <person name="Mavromatis K."/>
            <person name="Ivanova N."/>
            <person name="Mikhailova N."/>
            <person name="Munk A.C."/>
            <person name="Brettin T."/>
            <person name="Detter J.C."/>
            <person name="Han C."/>
            <person name="Tapia R."/>
            <person name="Larimer F."/>
            <person name="Land M."/>
            <person name="Hauser L."/>
            <person name="Markowitz V."/>
            <person name="Cheng J.-F."/>
            <person name="Hugenholtz P."/>
            <person name="Woyke T."/>
            <person name="Wu D."/>
            <person name="Spring S."/>
            <person name="Klenk H.-P."/>
            <person name="Eisen J.A."/>
        </authorList>
    </citation>
    <scope>NUCLEOTIDE SEQUENCE [LARGE SCALE GENOMIC DNA]</scope>
    <source>
        <strain evidence="3">DSM 5692</strain>
    </source>
</reference>
<dbReference type="InterPro" id="IPR011044">
    <property type="entry name" value="Quino_amine_DH_bsu"/>
</dbReference>
<dbReference type="Proteomes" id="UP000001052">
    <property type="component" value="Chromosome"/>
</dbReference>
<dbReference type="RefSeq" id="WP_015751761.1">
    <property type="nucleotide sequence ID" value="NC_013223.1"/>
</dbReference>
<dbReference type="AlphaFoldDB" id="C8X2G7"/>
<sequence length="263" mass="29182">MLLVLLGVVVLAIGPTSSPRQAYAEAPVLTPPAALQTFPHKRTSFTQGLVFQDSVFWESTGLYGRSSISKRRVATGEILAELPLPPDCFGEGLALMHGRLFQLTWKSRTGFVYSPAPLRRIGRVAYSTEGWGLAALGTQLVMSDGSAALTIRDRRFQLTKRIEVRDGTREVKSLNELEVIQGRIWANVWPSDRIAIIRPSSGRVEAWLDCSGLRRRFPQLQKADVLNGIAFDPEHKRVFVTGKFWPLVVAFSLDALELPSRAP</sequence>
<evidence type="ECO:0000256" key="1">
    <source>
        <dbReference type="SAM" id="SignalP"/>
    </source>
</evidence>
<accession>C8X2G7</accession>
<dbReference type="HOGENOM" id="CLU_060272_2_2_7"/>
<keyword evidence="3" id="KW-1185">Reference proteome</keyword>
<dbReference type="EMBL" id="CP001734">
    <property type="protein sequence ID" value="ACV68614.1"/>
    <property type="molecule type" value="Genomic_DNA"/>
</dbReference>
<gene>
    <name evidence="2" type="ordered locus">Dret_1326</name>
</gene>
<dbReference type="Pfam" id="PF05096">
    <property type="entry name" value="Glu_cyclase_2"/>
    <property type="match status" value="1"/>
</dbReference>
<organism evidence="2 3">
    <name type="scientific">Desulfohalobium retbaense (strain ATCC 49708 / DSM 5692 / JCM 16813 / HR100)</name>
    <dbReference type="NCBI Taxonomy" id="485915"/>
    <lineage>
        <taxon>Bacteria</taxon>
        <taxon>Pseudomonadati</taxon>
        <taxon>Thermodesulfobacteriota</taxon>
        <taxon>Desulfovibrionia</taxon>
        <taxon>Desulfovibrionales</taxon>
        <taxon>Desulfohalobiaceae</taxon>
        <taxon>Desulfohalobium</taxon>
    </lineage>
</organism>
<evidence type="ECO:0000313" key="3">
    <source>
        <dbReference type="Proteomes" id="UP000001052"/>
    </source>
</evidence>
<reference evidence="2 3" key="2">
    <citation type="journal article" date="2010" name="Stand. Genomic Sci.">
        <title>Complete genome sequence of Desulfohalobium retbaense type strain (HR(100)).</title>
        <authorList>
            <person name="Spring S."/>
            <person name="Nolan M."/>
            <person name="Lapidus A."/>
            <person name="Glavina Del Rio T."/>
            <person name="Copeland A."/>
            <person name="Tice H."/>
            <person name="Cheng J.F."/>
            <person name="Lucas S."/>
            <person name="Land M."/>
            <person name="Chen F."/>
            <person name="Bruce D."/>
            <person name="Goodwin L."/>
            <person name="Pitluck S."/>
            <person name="Ivanova N."/>
            <person name="Mavromatis K."/>
            <person name="Mikhailova N."/>
            <person name="Pati A."/>
            <person name="Chen A."/>
            <person name="Palaniappan K."/>
            <person name="Hauser L."/>
            <person name="Chang Y.J."/>
            <person name="Jeffries C.D."/>
            <person name="Munk C."/>
            <person name="Kiss H."/>
            <person name="Chain P."/>
            <person name="Han C."/>
            <person name="Brettin T."/>
            <person name="Detter J.C."/>
            <person name="Schuler E."/>
            <person name="Goker M."/>
            <person name="Rohde M."/>
            <person name="Bristow J."/>
            <person name="Eisen J.A."/>
            <person name="Markowitz V."/>
            <person name="Hugenholtz P."/>
            <person name="Kyrpides N.C."/>
            <person name="Klenk H.P."/>
        </authorList>
    </citation>
    <scope>NUCLEOTIDE SEQUENCE [LARGE SCALE GENOMIC DNA]</scope>
    <source>
        <strain evidence="2 3">DSM 5692</strain>
    </source>
</reference>
<dbReference type="eggNOG" id="COG3823">
    <property type="taxonomic scope" value="Bacteria"/>
</dbReference>
<proteinExistence type="predicted"/>
<dbReference type="KEGG" id="drt:Dret_1326"/>
<evidence type="ECO:0000313" key="2">
    <source>
        <dbReference type="EMBL" id="ACV68614.1"/>
    </source>
</evidence>
<feature type="signal peptide" evidence="1">
    <location>
        <begin position="1"/>
        <end position="22"/>
    </location>
</feature>
<dbReference type="SUPFAM" id="SSF50969">
    <property type="entry name" value="YVTN repeat-like/Quinoprotein amine dehydrogenase"/>
    <property type="match status" value="1"/>
</dbReference>
<name>C8X2G7_DESRD</name>
<keyword evidence="1" id="KW-0732">Signal</keyword>
<feature type="chain" id="PRO_5002992757" evidence="1">
    <location>
        <begin position="23"/>
        <end position="263"/>
    </location>
</feature>
<dbReference type="OrthoDB" id="9783700at2"/>
<protein>
    <submittedName>
        <fullName evidence="2">Glutamine cyclotransferase</fullName>
    </submittedName>
</protein>
<dbReference type="InterPro" id="IPR007788">
    <property type="entry name" value="QCT"/>
</dbReference>
<dbReference type="GO" id="GO:0016603">
    <property type="term" value="F:glutaminyl-peptide cyclotransferase activity"/>
    <property type="evidence" value="ECO:0007669"/>
    <property type="project" value="InterPro"/>
</dbReference>
<dbReference type="PANTHER" id="PTHR31270:SF1">
    <property type="entry name" value="GLUTAMINYL-PEPTIDE CYCLOTRANSFERASE"/>
    <property type="match status" value="1"/>
</dbReference>
<dbReference type="PANTHER" id="PTHR31270">
    <property type="entry name" value="GLUTAMINYL-PEPTIDE CYCLOTRANSFERASE"/>
    <property type="match status" value="1"/>
</dbReference>